<gene>
    <name evidence="2" type="ORF">PTTG_01630</name>
</gene>
<sequence>MPISHHQQIAAPLADLPSSGPRALRPNPCASAGVNSALANLTHPQQPLTEPAPFQLRRLTIPSTVIISIATIGLPTSSKSEYAQPTPALPFSYNRVPQLWNYPAQTFLSASLFLLWNNIAGPPVHRAPR</sequence>
<evidence type="ECO:0000313" key="3">
    <source>
        <dbReference type="EnsemblFungi" id="PTTG_01630-t43_1-p1"/>
    </source>
</evidence>
<dbReference type="VEuPathDB" id="FungiDB:PTTG_01630"/>
<protein>
    <submittedName>
        <fullName evidence="2 3">Uncharacterized protein</fullName>
    </submittedName>
</protein>
<proteinExistence type="predicted"/>
<name>A0A0C4ELJ6_PUCT1</name>
<reference evidence="2" key="1">
    <citation type="submission" date="2009-11" db="EMBL/GenBank/DDBJ databases">
        <authorList>
            <consortium name="The Broad Institute Genome Sequencing Platform"/>
            <person name="Ward D."/>
            <person name="Feldgarden M."/>
            <person name="Earl A."/>
            <person name="Young S.K."/>
            <person name="Zeng Q."/>
            <person name="Koehrsen M."/>
            <person name="Alvarado L."/>
            <person name="Berlin A."/>
            <person name="Bochicchio J."/>
            <person name="Borenstein D."/>
            <person name="Chapman S.B."/>
            <person name="Chen Z."/>
            <person name="Engels R."/>
            <person name="Freedman E."/>
            <person name="Gellesch M."/>
            <person name="Goldberg J."/>
            <person name="Griggs A."/>
            <person name="Gujja S."/>
            <person name="Heilman E."/>
            <person name="Heiman D."/>
            <person name="Hepburn T."/>
            <person name="Howarth C."/>
            <person name="Jen D."/>
            <person name="Larson L."/>
            <person name="Lewis B."/>
            <person name="Mehta T."/>
            <person name="Park D."/>
            <person name="Pearson M."/>
            <person name="Roberts A."/>
            <person name="Saif S."/>
            <person name="Shea T."/>
            <person name="Shenoy N."/>
            <person name="Sisk P."/>
            <person name="Stolte C."/>
            <person name="Sykes S."/>
            <person name="Thomson T."/>
            <person name="Walk T."/>
            <person name="White J."/>
            <person name="Yandava C."/>
            <person name="Izard J."/>
            <person name="Baranova O.V."/>
            <person name="Blanton J.M."/>
            <person name="Tanner A.C."/>
            <person name="Dewhirst F.E."/>
            <person name="Haas B."/>
            <person name="Nusbaum C."/>
            <person name="Birren B."/>
        </authorList>
    </citation>
    <scope>NUCLEOTIDE SEQUENCE [LARGE SCALE GENOMIC DNA]</scope>
    <source>
        <strain evidence="2">1-1 BBBD Race 1</strain>
    </source>
</reference>
<dbReference type="EMBL" id="ADAS02001286">
    <property type="protein sequence ID" value="OAV86321.1"/>
    <property type="molecule type" value="Genomic_DNA"/>
</dbReference>
<feature type="region of interest" description="Disordered" evidence="1">
    <location>
        <begin position="1"/>
        <end position="26"/>
    </location>
</feature>
<accession>A0A0C4ELJ6</accession>
<organism evidence="2">
    <name type="scientific">Puccinia triticina (isolate 1-1 / race 1 (BBBD))</name>
    <name type="common">Brown leaf rust fungus</name>
    <dbReference type="NCBI Taxonomy" id="630390"/>
    <lineage>
        <taxon>Eukaryota</taxon>
        <taxon>Fungi</taxon>
        <taxon>Dikarya</taxon>
        <taxon>Basidiomycota</taxon>
        <taxon>Pucciniomycotina</taxon>
        <taxon>Pucciniomycetes</taxon>
        <taxon>Pucciniales</taxon>
        <taxon>Pucciniaceae</taxon>
        <taxon>Puccinia</taxon>
    </lineage>
</organism>
<reference evidence="3 4" key="3">
    <citation type="journal article" date="2017" name="G3 (Bethesda)">
        <title>Comparative analysis highlights variable genome content of wheat rusts and divergence of the mating loci.</title>
        <authorList>
            <person name="Cuomo C.A."/>
            <person name="Bakkeren G."/>
            <person name="Khalil H.B."/>
            <person name="Panwar V."/>
            <person name="Joly D."/>
            <person name="Linning R."/>
            <person name="Sakthikumar S."/>
            <person name="Song X."/>
            <person name="Adiconis X."/>
            <person name="Fan L."/>
            <person name="Goldberg J.M."/>
            <person name="Levin J.Z."/>
            <person name="Young S."/>
            <person name="Zeng Q."/>
            <person name="Anikster Y."/>
            <person name="Bruce M."/>
            <person name="Wang M."/>
            <person name="Yin C."/>
            <person name="McCallum B."/>
            <person name="Szabo L.J."/>
            <person name="Hulbert S."/>
            <person name="Chen X."/>
            <person name="Fellers J.P."/>
        </authorList>
    </citation>
    <scope>NUCLEOTIDE SEQUENCE</scope>
    <source>
        <strain evidence="4">Isolate 1-1 / race 1 (BBBD)</strain>
        <strain evidence="3">isolate 1-1 / race 1 (BBBD)</strain>
    </source>
</reference>
<evidence type="ECO:0000313" key="2">
    <source>
        <dbReference type="EMBL" id="OAV86321.1"/>
    </source>
</evidence>
<dbReference type="AlphaFoldDB" id="A0A0C4ELJ6"/>
<keyword evidence="4" id="KW-1185">Reference proteome</keyword>
<evidence type="ECO:0000256" key="1">
    <source>
        <dbReference type="SAM" id="MobiDB-lite"/>
    </source>
</evidence>
<dbReference type="Proteomes" id="UP000005240">
    <property type="component" value="Unassembled WGS sequence"/>
</dbReference>
<reference evidence="3" key="4">
    <citation type="submission" date="2025-05" db="UniProtKB">
        <authorList>
            <consortium name="EnsemblFungi"/>
        </authorList>
    </citation>
    <scope>IDENTIFICATION</scope>
    <source>
        <strain evidence="3">isolate 1-1 / race 1 (BBBD)</strain>
    </source>
</reference>
<reference evidence="2" key="2">
    <citation type="submission" date="2016-05" db="EMBL/GenBank/DDBJ databases">
        <title>Comparative analysis highlights variable genome content of wheat rusts and divergence of the mating loci.</title>
        <authorList>
            <person name="Cuomo C.A."/>
            <person name="Bakkeren G."/>
            <person name="Szabo L."/>
            <person name="Khalil H."/>
            <person name="Joly D."/>
            <person name="Goldberg J."/>
            <person name="Young S."/>
            <person name="Zeng Q."/>
            <person name="Fellers J."/>
        </authorList>
    </citation>
    <scope>NUCLEOTIDE SEQUENCE [LARGE SCALE GENOMIC DNA]</scope>
    <source>
        <strain evidence="2">1-1 BBBD Race 1</strain>
    </source>
</reference>
<evidence type="ECO:0000313" key="4">
    <source>
        <dbReference type="Proteomes" id="UP000005240"/>
    </source>
</evidence>
<dbReference type="EnsemblFungi" id="PTTG_01630-t43_1">
    <property type="protein sequence ID" value="PTTG_01630-t43_1-p1"/>
    <property type="gene ID" value="PTTG_01630"/>
</dbReference>